<feature type="transmembrane region" description="Helical" evidence="1">
    <location>
        <begin position="192"/>
        <end position="212"/>
    </location>
</feature>
<feature type="signal peptide" evidence="2">
    <location>
        <begin position="1"/>
        <end position="26"/>
    </location>
</feature>
<sequence length="219" mass="21947">MLRRVIAAAFTLAALTIPAGATSAVADEYGPDEFPCDVTLADGTVLEGEDIDVAVTCEEGPAEFEAAGVAATTPTMADAGTMATPMVTGVVAMTMPVVTHLASTVMPTTNGNGAMATLMITDHDGKTVYSQGIQVAQGESTTATIPGLEPGDYWISLVDAEGEDLADPASLTVVAAAEEPGDGLAVTGPTGLPYLAVAGGLLVVGITALVAVRRARGRA</sequence>
<dbReference type="EMBL" id="JAFMPK010000048">
    <property type="protein sequence ID" value="MBO0610931.1"/>
    <property type="molecule type" value="Genomic_DNA"/>
</dbReference>
<gene>
    <name evidence="3" type="ORF">J0911_18050</name>
</gene>
<evidence type="ECO:0008006" key="5">
    <source>
        <dbReference type="Google" id="ProtNLM"/>
    </source>
</evidence>
<protein>
    <recommendedName>
        <fullName evidence="5">Bacterial Ig-like domain-containing protein</fullName>
    </recommendedName>
</protein>
<accession>A0ABS3ID39</accession>
<dbReference type="RefSeq" id="WP_207276901.1">
    <property type="nucleotide sequence ID" value="NZ_JAFMPK010000048.1"/>
</dbReference>
<dbReference type="Proteomes" id="UP000664617">
    <property type="component" value="Unassembled WGS sequence"/>
</dbReference>
<proteinExistence type="predicted"/>
<keyword evidence="2" id="KW-0732">Signal</keyword>
<keyword evidence="1" id="KW-1133">Transmembrane helix</keyword>
<evidence type="ECO:0000256" key="2">
    <source>
        <dbReference type="SAM" id="SignalP"/>
    </source>
</evidence>
<evidence type="ECO:0000313" key="4">
    <source>
        <dbReference type="Proteomes" id="UP000664617"/>
    </source>
</evidence>
<organism evidence="3 4">
    <name type="scientific">Myceligenerans salitolerans</name>
    <dbReference type="NCBI Taxonomy" id="1230528"/>
    <lineage>
        <taxon>Bacteria</taxon>
        <taxon>Bacillati</taxon>
        <taxon>Actinomycetota</taxon>
        <taxon>Actinomycetes</taxon>
        <taxon>Micrococcales</taxon>
        <taxon>Promicromonosporaceae</taxon>
        <taxon>Myceligenerans</taxon>
    </lineage>
</organism>
<evidence type="ECO:0000256" key="1">
    <source>
        <dbReference type="SAM" id="Phobius"/>
    </source>
</evidence>
<name>A0ABS3ID39_9MICO</name>
<evidence type="ECO:0000313" key="3">
    <source>
        <dbReference type="EMBL" id="MBO0610931.1"/>
    </source>
</evidence>
<feature type="chain" id="PRO_5046897298" description="Bacterial Ig-like domain-containing protein" evidence="2">
    <location>
        <begin position="27"/>
        <end position="219"/>
    </location>
</feature>
<reference evidence="4" key="1">
    <citation type="submission" date="2023-07" db="EMBL/GenBank/DDBJ databases">
        <title>Myceligenerans salitolerans sp. nov., a halotolerant actinomycete isolated from a salt lake in Xinjiang, China.</title>
        <authorList>
            <person name="Guan T."/>
        </authorList>
    </citation>
    <scope>NUCLEOTIDE SEQUENCE [LARGE SCALE GENOMIC DNA]</scope>
    <source>
        <strain evidence="4">XHU 5031</strain>
    </source>
</reference>
<keyword evidence="1" id="KW-0472">Membrane</keyword>
<dbReference type="Gene3D" id="2.60.40.3080">
    <property type="match status" value="1"/>
</dbReference>
<comment type="caution">
    <text evidence="3">The sequence shown here is derived from an EMBL/GenBank/DDBJ whole genome shotgun (WGS) entry which is preliminary data.</text>
</comment>
<keyword evidence="1" id="KW-0812">Transmembrane</keyword>
<keyword evidence="4" id="KW-1185">Reference proteome</keyword>